<reference evidence="2" key="1">
    <citation type="submission" date="2020-05" db="EMBL/GenBank/DDBJ databases">
        <title>Frigoriglobus tundricola gen. nov., sp. nov., a psychrotolerant cellulolytic planctomycete of the family Gemmataceae with two divergent copies of 16S rRNA gene.</title>
        <authorList>
            <person name="Kulichevskaya I.S."/>
            <person name="Ivanova A.A."/>
            <person name="Naumoff D.G."/>
            <person name="Beletsky A.V."/>
            <person name="Rijpstra W.I.C."/>
            <person name="Sinninghe Damste J.S."/>
            <person name="Mardanov A.V."/>
            <person name="Ravin N.V."/>
            <person name="Dedysh S.N."/>
        </authorList>
    </citation>
    <scope>NUCLEOTIDE SEQUENCE [LARGE SCALE GENOMIC DNA]</scope>
    <source>
        <strain evidence="2">PL17</strain>
    </source>
</reference>
<proteinExistence type="predicted"/>
<protein>
    <submittedName>
        <fullName evidence="1">Uncharacterized protein</fullName>
    </submittedName>
</protein>
<organism evidence="1 2">
    <name type="scientific">Frigoriglobus tundricola</name>
    <dbReference type="NCBI Taxonomy" id="2774151"/>
    <lineage>
        <taxon>Bacteria</taxon>
        <taxon>Pseudomonadati</taxon>
        <taxon>Planctomycetota</taxon>
        <taxon>Planctomycetia</taxon>
        <taxon>Gemmatales</taxon>
        <taxon>Gemmataceae</taxon>
        <taxon>Frigoriglobus</taxon>
    </lineage>
</organism>
<gene>
    <name evidence="1" type="ORF">FTUN_2372</name>
</gene>
<keyword evidence="2" id="KW-1185">Reference proteome</keyword>
<sequence>MQPLSPLVQKETAAPNWELLRRVGWSVASISGPYCVAWRGRDEVVFEWREDGWYRVGGRGGAEEV</sequence>
<name>A0A6M5YND3_9BACT</name>
<dbReference type="EMBL" id="CP053452">
    <property type="protein sequence ID" value="QJW94846.1"/>
    <property type="molecule type" value="Genomic_DNA"/>
</dbReference>
<dbReference type="KEGG" id="ftj:FTUN_2372"/>
<dbReference type="Proteomes" id="UP000503447">
    <property type="component" value="Chromosome"/>
</dbReference>
<accession>A0A6M5YND3</accession>
<dbReference type="AlphaFoldDB" id="A0A6M5YND3"/>
<evidence type="ECO:0000313" key="1">
    <source>
        <dbReference type="EMBL" id="QJW94846.1"/>
    </source>
</evidence>
<dbReference type="RefSeq" id="WP_171470759.1">
    <property type="nucleotide sequence ID" value="NZ_CP053452.2"/>
</dbReference>
<evidence type="ECO:0000313" key="2">
    <source>
        <dbReference type="Proteomes" id="UP000503447"/>
    </source>
</evidence>